<evidence type="ECO:0000313" key="3">
    <source>
        <dbReference type="EMBL" id="KKI51591.1"/>
    </source>
</evidence>
<dbReference type="CDD" id="cd00093">
    <property type="entry name" value="HTH_XRE"/>
    <property type="match status" value="1"/>
</dbReference>
<keyword evidence="4" id="KW-1185">Reference proteome</keyword>
<dbReference type="STRING" id="270498.CHK_0757"/>
<dbReference type="Proteomes" id="UP000034076">
    <property type="component" value="Unassembled WGS sequence"/>
</dbReference>
<dbReference type="PANTHER" id="PTHR46797">
    <property type="entry name" value="HTH-TYPE TRANSCRIPTIONAL REGULATOR"/>
    <property type="match status" value="1"/>
</dbReference>
<dbReference type="GO" id="GO:0003677">
    <property type="term" value="F:DNA binding"/>
    <property type="evidence" value="ECO:0007669"/>
    <property type="project" value="UniProtKB-KW"/>
</dbReference>
<dbReference type="EMBL" id="LAYJ01000068">
    <property type="protein sequence ID" value="KKI51591.1"/>
    <property type="molecule type" value="Genomic_DNA"/>
</dbReference>
<proteinExistence type="predicted"/>
<keyword evidence="1" id="KW-0238">DNA-binding</keyword>
<dbReference type="PANTHER" id="PTHR46797:SF2">
    <property type="entry name" value="TRANSCRIPTIONAL REGULATOR"/>
    <property type="match status" value="1"/>
</dbReference>
<accession>A0A0M2NKV7</accession>
<evidence type="ECO:0000256" key="1">
    <source>
        <dbReference type="ARBA" id="ARBA00023125"/>
    </source>
</evidence>
<dbReference type="InterPro" id="IPR050807">
    <property type="entry name" value="TransReg_Diox_bact_type"/>
</dbReference>
<dbReference type="SUPFAM" id="SSF47413">
    <property type="entry name" value="lambda repressor-like DNA-binding domains"/>
    <property type="match status" value="1"/>
</dbReference>
<dbReference type="InterPro" id="IPR001387">
    <property type="entry name" value="Cro/C1-type_HTH"/>
</dbReference>
<organism evidence="3 4">
    <name type="scientific">Christensenella hongkongensis</name>
    <dbReference type="NCBI Taxonomy" id="270498"/>
    <lineage>
        <taxon>Bacteria</taxon>
        <taxon>Bacillati</taxon>
        <taxon>Bacillota</taxon>
        <taxon>Clostridia</taxon>
        <taxon>Christensenellales</taxon>
        <taxon>Christensenellaceae</taxon>
        <taxon>Christensenella</taxon>
    </lineage>
</organism>
<name>A0A0M2NKV7_9FIRM</name>
<comment type="caution">
    <text evidence="3">The sequence shown here is derived from an EMBL/GenBank/DDBJ whole genome shotgun (WGS) entry which is preliminary data.</text>
</comment>
<dbReference type="InterPro" id="IPR010982">
    <property type="entry name" value="Lambda_DNA-bd_dom_sf"/>
</dbReference>
<dbReference type="GO" id="GO:0003700">
    <property type="term" value="F:DNA-binding transcription factor activity"/>
    <property type="evidence" value="ECO:0007669"/>
    <property type="project" value="TreeGrafter"/>
</dbReference>
<protein>
    <submittedName>
        <fullName evidence="3">Transcriptional regulator, XRE family</fullName>
    </submittedName>
</protein>
<dbReference type="PROSITE" id="PS50943">
    <property type="entry name" value="HTH_CROC1"/>
    <property type="match status" value="1"/>
</dbReference>
<evidence type="ECO:0000313" key="4">
    <source>
        <dbReference type="Proteomes" id="UP000034076"/>
    </source>
</evidence>
<dbReference type="GO" id="GO:0005829">
    <property type="term" value="C:cytosol"/>
    <property type="evidence" value="ECO:0007669"/>
    <property type="project" value="TreeGrafter"/>
</dbReference>
<dbReference type="AlphaFoldDB" id="A0A0M2NKV7"/>
<dbReference type="SMART" id="SM00530">
    <property type="entry name" value="HTH_XRE"/>
    <property type="match status" value="1"/>
</dbReference>
<evidence type="ECO:0000259" key="2">
    <source>
        <dbReference type="PROSITE" id="PS50943"/>
    </source>
</evidence>
<feature type="domain" description="HTH cro/C1-type" evidence="2">
    <location>
        <begin position="10"/>
        <end position="64"/>
    </location>
</feature>
<dbReference type="RefSeq" id="WP_046442704.1">
    <property type="nucleotide sequence ID" value="NZ_LAYJ01000068.1"/>
</dbReference>
<dbReference type="OrthoDB" id="2187867at2"/>
<dbReference type="Pfam" id="PF12844">
    <property type="entry name" value="HTH_19"/>
    <property type="match status" value="1"/>
</dbReference>
<sequence>MNFDYINERIARLRINKDVSQREMSLDLGQSIGYINRIENKKALPSIPMLHYICEYFGITLKDFFDDGIEYPVLLNELIEEEKDLDEQNILTLLSLAKQLNARKSKK</sequence>
<reference evidence="3 4" key="1">
    <citation type="submission" date="2015-04" db="EMBL/GenBank/DDBJ databases">
        <title>Draft genome sequence of bacteremic isolate Catabacter hongkongensis type strain HKU16T.</title>
        <authorList>
            <person name="Lau S.K."/>
            <person name="Teng J.L."/>
            <person name="Huang Y."/>
            <person name="Curreem S.O."/>
            <person name="Tsui S.K."/>
            <person name="Woo P.C."/>
        </authorList>
    </citation>
    <scope>NUCLEOTIDE SEQUENCE [LARGE SCALE GENOMIC DNA]</scope>
    <source>
        <strain evidence="3 4">HKU16</strain>
    </source>
</reference>
<dbReference type="Gene3D" id="1.10.260.40">
    <property type="entry name" value="lambda repressor-like DNA-binding domains"/>
    <property type="match status" value="1"/>
</dbReference>
<gene>
    <name evidence="3" type="ORF">CHK_0757</name>
</gene>